<protein>
    <submittedName>
        <fullName evidence="1">Uncharacterized protein</fullName>
    </submittedName>
</protein>
<dbReference type="AlphaFoldDB" id="A0A382L041"/>
<accession>A0A382L041</accession>
<sequence length="43" mass="4470">MTVAEVPPPALRSGGVLVRNQYSVISLGTERASVDLGKLSMLG</sequence>
<gene>
    <name evidence="1" type="ORF">METZ01_LOCUS281546</name>
</gene>
<reference evidence="1" key="1">
    <citation type="submission" date="2018-05" db="EMBL/GenBank/DDBJ databases">
        <authorList>
            <person name="Lanie J.A."/>
            <person name="Ng W.-L."/>
            <person name="Kazmierczak K.M."/>
            <person name="Andrzejewski T.M."/>
            <person name="Davidsen T.M."/>
            <person name="Wayne K.J."/>
            <person name="Tettelin H."/>
            <person name="Glass J.I."/>
            <person name="Rusch D."/>
            <person name="Podicherti R."/>
            <person name="Tsui H.-C.T."/>
            <person name="Winkler M.E."/>
        </authorList>
    </citation>
    <scope>NUCLEOTIDE SEQUENCE</scope>
</reference>
<proteinExistence type="predicted"/>
<dbReference type="EMBL" id="UINC01083208">
    <property type="protein sequence ID" value="SVC28692.1"/>
    <property type="molecule type" value="Genomic_DNA"/>
</dbReference>
<feature type="non-terminal residue" evidence="1">
    <location>
        <position position="43"/>
    </location>
</feature>
<evidence type="ECO:0000313" key="1">
    <source>
        <dbReference type="EMBL" id="SVC28692.1"/>
    </source>
</evidence>
<name>A0A382L041_9ZZZZ</name>
<organism evidence="1">
    <name type="scientific">marine metagenome</name>
    <dbReference type="NCBI Taxonomy" id="408172"/>
    <lineage>
        <taxon>unclassified sequences</taxon>
        <taxon>metagenomes</taxon>
        <taxon>ecological metagenomes</taxon>
    </lineage>
</organism>